<dbReference type="GO" id="GO:0005524">
    <property type="term" value="F:ATP binding"/>
    <property type="evidence" value="ECO:0007669"/>
    <property type="project" value="UniProtKB-KW"/>
</dbReference>
<dbReference type="GO" id="GO:0016779">
    <property type="term" value="F:nucleotidyltransferase activity"/>
    <property type="evidence" value="ECO:0007669"/>
    <property type="project" value="UniProtKB-KW"/>
</dbReference>
<evidence type="ECO:0000259" key="12">
    <source>
        <dbReference type="Pfam" id="PF01743"/>
    </source>
</evidence>
<dbReference type="Pfam" id="PF12627">
    <property type="entry name" value="PolyA_pol_RNAbd"/>
    <property type="match status" value="1"/>
</dbReference>
<gene>
    <name evidence="15" type="ORF">C3F09_01630</name>
</gene>
<evidence type="ECO:0000313" key="16">
    <source>
        <dbReference type="Proteomes" id="UP000250918"/>
    </source>
</evidence>
<evidence type="ECO:0000256" key="11">
    <source>
        <dbReference type="RuleBase" id="RU003953"/>
    </source>
</evidence>
<proteinExistence type="inferred from homology"/>
<dbReference type="Proteomes" id="UP000250918">
    <property type="component" value="Unassembled WGS sequence"/>
</dbReference>
<evidence type="ECO:0000256" key="5">
    <source>
        <dbReference type="ARBA" id="ARBA00022723"/>
    </source>
</evidence>
<dbReference type="SUPFAM" id="SSF81301">
    <property type="entry name" value="Nucleotidyltransferase"/>
    <property type="match status" value="1"/>
</dbReference>
<dbReference type="SUPFAM" id="SSF81891">
    <property type="entry name" value="Poly A polymerase C-terminal region-like"/>
    <property type="match status" value="1"/>
</dbReference>
<dbReference type="InterPro" id="IPR002646">
    <property type="entry name" value="PolA_pol_head_dom"/>
</dbReference>
<dbReference type="InterPro" id="IPR032810">
    <property type="entry name" value="CCA-adding_enz_C"/>
</dbReference>
<keyword evidence="10 11" id="KW-0694">RNA-binding</keyword>
<name>A0A855X4L1_9BACT</name>
<evidence type="ECO:0000256" key="3">
    <source>
        <dbReference type="ARBA" id="ARBA00022694"/>
    </source>
</evidence>
<dbReference type="Gene3D" id="3.30.460.10">
    <property type="entry name" value="Beta Polymerase, domain 2"/>
    <property type="match status" value="1"/>
</dbReference>
<dbReference type="GO" id="GO:0042245">
    <property type="term" value="P:RNA repair"/>
    <property type="evidence" value="ECO:0007669"/>
    <property type="project" value="UniProtKB-KW"/>
</dbReference>
<evidence type="ECO:0000256" key="8">
    <source>
        <dbReference type="ARBA" id="ARBA00022840"/>
    </source>
</evidence>
<dbReference type="Pfam" id="PF13735">
    <property type="entry name" value="tRNA_NucTran2_2"/>
    <property type="match status" value="1"/>
</dbReference>
<dbReference type="GO" id="GO:0003723">
    <property type="term" value="F:RNA binding"/>
    <property type="evidence" value="ECO:0007669"/>
    <property type="project" value="UniProtKB-KW"/>
</dbReference>
<keyword evidence="7" id="KW-0692">RNA repair</keyword>
<evidence type="ECO:0000256" key="9">
    <source>
        <dbReference type="ARBA" id="ARBA00022842"/>
    </source>
</evidence>
<feature type="domain" description="CCA-adding enzyme C-terminal" evidence="14">
    <location>
        <begin position="309"/>
        <end position="443"/>
    </location>
</feature>
<evidence type="ECO:0000259" key="13">
    <source>
        <dbReference type="Pfam" id="PF12627"/>
    </source>
</evidence>
<dbReference type="PANTHER" id="PTHR47545">
    <property type="entry name" value="MULTIFUNCTIONAL CCA PROTEIN"/>
    <property type="match status" value="1"/>
</dbReference>
<keyword evidence="3" id="KW-0819">tRNA processing</keyword>
<comment type="similarity">
    <text evidence="11">Belongs to the tRNA nucleotidyltransferase/poly(A) polymerase family.</text>
</comment>
<evidence type="ECO:0000256" key="7">
    <source>
        <dbReference type="ARBA" id="ARBA00022800"/>
    </source>
</evidence>
<dbReference type="PANTHER" id="PTHR47545:SF1">
    <property type="entry name" value="MULTIFUNCTIONAL CCA PROTEIN"/>
    <property type="match status" value="1"/>
</dbReference>
<evidence type="ECO:0000256" key="6">
    <source>
        <dbReference type="ARBA" id="ARBA00022741"/>
    </source>
</evidence>
<dbReference type="Pfam" id="PF01743">
    <property type="entry name" value="PolyA_pol"/>
    <property type="match status" value="1"/>
</dbReference>
<keyword evidence="6" id="KW-0547">Nucleotide-binding</keyword>
<comment type="cofactor">
    <cofactor evidence="1">
        <name>Mg(2+)</name>
        <dbReference type="ChEBI" id="CHEBI:18420"/>
    </cofactor>
</comment>
<protein>
    <submittedName>
        <fullName evidence="15">Polynucleotide adenylyltransferase</fullName>
    </submittedName>
</protein>
<sequence length="464" mass="52847">MMCTLSQETIDEILRCGRIYEVGGVVRDRFLTQDAPAKDRDYLVTGIHYDELTAILRQFGKVDLVGKSFGVIKFTQRRTNGYHTFDISLPRREHSTGVGHKDFAVTYDPSIPVEMDLTRRDFTINAMAWALDSNRLVDPLNGMTDLKHRQIRMTSEESFTEDPLRMLRAIQFAARFEFEIEPETFAAITRHATLVATVSAERIAEELNKLLTLAKRPSDGFRLMHQSGLLIQVLPELEACVGVEQPGGYHRYDVFEHILRTIDATQPKLRLRLAALFHDIRKPQHRRLVEDGATFYGHEAGGARTTIDVMNRLRYSKDLSAEVATLVDRHMFTTEVSDKGLRRLIRRVGLDLIFDLLALRRADVFAQGMGGTTEDVDVMERRINEEIERKAPFGLKDLALSGSDIMTLFDIPPGPMVGRILDHLMEKVLDQPEDNTREKLEQYARDLYAGLKMNNDAVNDKDIA</sequence>
<evidence type="ECO:0000256" key="2">
    <source>
        <dbReference type="ARBA" id="ARBA00022679"/>
    </source>
</evidence>
<keyword evidence="9" id="KW-0460">Magnesium</keyword>
<feature type="domain" description="tRNA nucleotidyltransferase/poly(A) polymerase RNA and SrmB- binding" evidence="13">
    <location>
        <begin position="178"/>
        <end position="239"/>
    </location>
</feature>
<evidence type="ECO:0000313" key="15">
    <source>
        <dbReference type="EMBL" id="PWB75838.1"/>
    </source>
</evidence>
<keyword evidence="5" id="KW-0479">Metal-binding</keyword>
<dbReference type="GO" id="GO:0008033">
    <property type="term" value="P:tRNA processing"/>
    <property type="evidence" value="ECO:0007669"/>
    <property type="project" value="UniProtKB-KW"/>
</dbReference>
<dbReference type="InterPro" id="IPR043519">
    <property type="entry name" value="NT_sf"/>
</dbReference>
<evidence type="ECO:0000259" key="14">
    <source>
        <dbReference type="Pfam" id="PF13735"/>
    </source>
</evidence>
<dbReference type="Gene3D" id="1.10.3090.10">
    <property type="entry name" value="cca-adding enzyme, domain 2"/>
    <property type="match status" value="1"/>
</dbReference>
<dbReference type="Gene3D" id="1.10.246.80">
    <property type="match status" value="1"/>
</dbReference>
<feature type="domain" description="Poly A polymerase head" evidence="12">
    <location>
        <begin position="20"/>
        <end position="152"/>
    </location>
</feature>
<dbReference type="AlphaFoldDB" id="A0A855X4L1"/>
<keyword evidence="4 15" id="KW-0548">Nucleotidyltransferase</keyword>
<dbReference type="InterPro" id="IPR032828">
    <property type="entry name" value="PolyA_RNA-bd"/>
</dbReference>
<comment type="caution">
    <text evidence="15">The sequence shown here is derived from an EMBL/GenBank/DDBJ whole genome shotgun (WGS) entry which is preliminary data.</text>
</comment>
<evidence type="ECO:0000256" key="1">
    <source>
        <dbReference type="ARBA" id="ARBA00001946"/>
    </source>
</evidence>
<keyword evidence="2 11" id="KW-0808">Transferase</keyword>
<dbReference type="GO" id="GO:0046872">
    <property type="term" value="F:metal ion binding"/>
    <property type="evidence" value="ECO:0007669"/>
    <property type="project" value="UniProtKB-KW"/>
</dbReference>
<organism evidence="15 16">
    <name type="scientific">candidate division GN15 bacterium</name>
    <dbReference type="NCBI Taxonomy" id="2072418"/>
    <lineage>
        <taxon>Bacteria</taxon>
        <taxon>candidate division GN15</taxon>
    </lineage>
</organism>
<dbReference type="InterPro" id="IPR050124">
    <property type="entry name" value="tRNA_CCA-adding_enzyme"/>
</dbReference>
<keyword evidence="8" id="KW-0067">ATP-binding</keyword>
<evidence type="ECO:0000256" key="4">
    <source>
        <dbReference type="ARBA" id="ARBA00022695"/>
    </source>
</evidence>
<accession>A0A855X4L1</accession>
<dbReference type="EMBL" id="PQAP01000007">
    <property type="protein sequence ID" value="PWB75838.1"/>
    <property type="molecule type" value="Genomic_DNA"/>
</dbReference>
<reference evidence="15 16" key="1">
    <citation type="journal article" date="2018" name="ISME J.">
        <title>A methanotrophic archaeon couples anaerobic oxidation of methane to Fe(III) reduction.</title>
        <authorList>
            <person name="Cai C."/>
            <person name="Leu A.O."/>
            <person name="Xie G.J."/>
            <person name="Guo J."/>
            <person name="Feng Y."/>
            <person name="Zhao J.X."/>
            <person name="Tyson G.W."/>
            <person name="Yuan Z."/>
            <person name="Hu S."/>
        </authorList>
    </citation>
    <scope>NUCLEOTIDE SEQUENCE [LARGE SCALE GENOMIC DNA]</scope>
    <source>
        <strain evidence="15">FeB_12</strain>
    </source>
</reference>
<evidence type="ECO:0000256" key="10">
    <source>
        <dbReference type="ARBA" id="ARBA00022884"/>
    </source>
</evidence>